<dbReference type="EMBL" id="JARK01001622">
    <property type="protein sequence ID" value="EYB86017.1"/>
    <property type="molecule type" value="Genomic_DNA"/>
</dbReference>
<reference evidence="3" key="1">
    <citation type="journal article" date="2015" name="Nat. Genet.">
        <title>The genome and transcriptome of the zoonotic hookworm Ancylostoma ceylanicum identify infection-specific gene families.</title>
        <authorList>
            <person name="Schwarz E.M."/>
            <person name="Hu Y."/>
            <person name="Antoshechkin I."/>
            <person name="Miller M.M."/>
            <person name="Sternberg P.W."/>
            <person name="Aroian R.V."/>
        </authorList>
    </citation>
    <scope>NUCLEOTIDE SEQUENCE</scope>
    <source>
        <strain evidence="3">HY135</strain>
    </source>
</reference>
<keyword evidence="3" id="KW-1185">Reference proteome</keyword>
<gene>
    <name evidence="2" type="primary">Acey_s0286.g1380</name>
    <name evidence="2" type="ORF">Y032_0286g1380</name>
</gene>
<protein>
    <submittedName>
        <fullName evidence="2">Uncharacterized protein</fullName>
    </submittedName>
</protein>
<organism evidence="2 3">
    <name type="scientific">Ancylostoma ceylanicum</name>
    <dbReference type="NCBI Taxonomy" id="53326"/>
    <lineage>
        <taxon>Eukaryota</taxon>
        <taxon>Metazoa</taxon>
        <taxon>Ecdysozoa</taxon>
        <taxon>Nematoda</taxon>
        <taxon>Chromadorea</taxon>
        <taxon>Rhabditida</taxon>
        <taxon>Rhabditina</taxon>
        <taxon>Rhabditomorpha</taxon>
        <taxon>Strongyloidea</taxon>
        <taxon>Ancylostomatidae</taxon>
        <taxon>Ancylostomatinae</taxon>
        <taxon>Ancylostoma</taxon>
    </lineage>
</organism>
<feature type="compositionally biased region" description="Basic residues" evidence="1">
    <location>
        <begin position="50"/>
        <end position="61"/>
    </location>
</feature>
<name>A0A016S6R4_9BILA</name>
<comment type="caution">
    <text evidence="2">The sequence shown here is derived from an EMBL/GenBank/DDBJ whole genome shotgun (WGS) entry which is preliminary data.</text>
</comment>
<dbReference type="AlphaFoldDB" id="A0A016S6R4"/>
<evidence type="ECO:0000313" key="3">
    <source>
        <dbReference type="Proteomes" id="UP000024635"/>
    </source>
</evidence>
<accession>A0A016S6R4</accession>
<evidence type="ECO:0000256" key="1">
    <source>
        <dbReference type="SAM" id="MobiDB-lite"/>
    </source>
</evidence>
<feature type="compositionally biased region" description="Basic and acidic residues" evidence="1">
    <location>
        <begin position="39"/>
        <end position="49"/>
    </location>
</feature>
<evidence type="ECO:0000313" key="2">
    <source>
        <dbReference type="EMBL" id="EYB86017.1"/>
    </source>
</evidence>
<sequence>MVQSRNQSIFLRRTIYRWNQRIEMVRNVLIARHEYERNKDRGHGHDGFSTKRRANQRHRRGWSGAVNACNTYHSQGFVAGRTHTTQRNTRPRLRHMEKTPSFLALLTSFTQFHSCL</sequence>
<feature type="region of interest" description="Disordered" evidence="1">
    <location>
        <begin position="39"/>
        <end position="61"/>
    </location>
</feature>
<proteinExistence type="predicted"/>
<dbReference type="Proteomes" id="UP000024635">
    <property type="component" value="Unassembled WGS sequence"/>
</dbReference>